<dbReference type="GO" id="GO:0016887">
    <property type="term" value="F:ATP hydrolysis activity"/>
    <property type="evidence" value="ECO:0007669"/>
    <property type="project" value="InterPro"/>
</dbReference>
<keyword evidence="2" id="KW-0547">Nucleotide-binding</keyword>
<dbReference type="SMART" id="SM00382">
    <property type="entry name" value="AAA"/>
    <property type="match status" value="1"/>
</dbReference>
<dbReference type="Proteomes" id="UP000319516">
    <property type="component" value="Unassembled WGS sequence"/>
</dbReference>
<evidence type="ECO:0000256" key="1">
    <source>
        <dbReference type="ARBA" id="ARBA00006914"/>
    </source>
</evidence>
<dbReference type="RefSeq" id="WP_141785811.1">
    <property type="nucleotide sequence ID" value="NZ_VFOP01000001.1"/>
</dbReference>
<dbReference type="CDD" id="cd19481">
    <property type="entry name" value="RecA-like_protease"/>
    <property type="match status" value="1"/>
</dbReference>
<gene>
    <name evidence="5" type="ORF">FB467_3025</name>
</gene>
<name>A0A542YUU1_9MICO</name>
<dbReference type="InterPro" id="IPR050221">
    <property type="entry name" value="26S_Proteasome_ATPase"/>
</dbReference>
<sequence>MTAAGPDLQYLRARLALLEDRVRTLVRHRQADDPEPDDPFRGLYVSDEAAARLLAPVPSGPDADDAGRRAVQALGDELEAGGHPLLLRRLAGTAGLDDLDLDLVLTTLLPDLDSRFERLYGYLNDDVSRRRATTGLALEVVGAAPEDAGARARLGPASPLVRLGLLRVEDEDRPFLTRALRVPDRVTAHLLGHPDPAPELVPYLLEAHPYPVPLATRLSRALGSGARLLHLREHAPGTGASVAAAGLAEAGLGTVAIDLTRVPEHPAPVELLRSARREALFGGAGLVAGPVEVLAAAAPEALRVLTTAEVPVLLTGHDSWDPRWAGGTPLSLTVTPLEPADRARVWARYLDSDIGALDGVAEHLALAPAQVARAVAAARTAAAADGTPLRPEHLRLGVQAQNAAGLERLARRIEPEVGWDDLVVTPAVATALRDVTARARHRHTVLTTWRMRRGGGRGVGITALFAGDSGTGKTMAAEVIAGDLGLDLYTVNLATVVDKYVGETEKNLERIFTEAAGVNAVLFFDEADAVFGKRSSVKDAHDRYANIESAYLLQRLESFDGLAVLATNLRANIDEAFTRRLDAIIDFPAPTEELRRELWARCLAAPLPVADDLDLGFCARSFELAGGDIRAASTTAAYLAAAAGRPVGMGELVAAVQQEYRKLGRLVLEREFGDYLTLLR</sequence>
<evidence type="ECO:0000259" key="4">
    <source>
        <dbReference type="SMART" id="SM00382"/>
    </source>
</evidence>
<organism evidence="5 6">
    <name type="scientific">Ornithinicoccus hortensis</name>
    <dbReference type="NCBI Taxonomy" id="82346"/>
    <lineage>
        <taxon>Bacteria</taxon>
        <taxon>Bacillati</taxon>
        <taxon>Actinomycetota</taxon>
        <taxon>Actinomycetes</taxon>
        <taxon>Micrococcales</taxon>
        <taxon>Intrasporangiaceae</taxon>
        <taxon>Ornithinicoccus</taxon>
    </lineage>
</organism>
<dbReference type="Pfam" id="PF00004">
    <property type="entry name" value="AAA"/>
    <property type="match status" value="1"/>
</dbReference>
<comment type="caution">
    <text evidence="5">The sequence shown here is derived from an EMBL/GenBank/DDBJ whole genome shotgun (WGS) entry which is preliminary data.</text>
</comment>
<dbReference type="GO" id="GO:0005524">
    <property type="term" value="F:ATP binding"/>
    <property type="evidence" value="ECO:0007669"/>
    <property type="project" value="UniProtKB-KW"/>
</dbReference>
<keyword evidence="6" id="KW-1185">Reference proteome</keyword>
<feature type="domain" description="AAA+ ATPase" evidence="4">
    <location>
        <begin position="459"/>
        <end position="591"/>
    </location>
</feature>
<dbReference type="PANTHER" id="PTHR23073">
    <property type="entry name" value="26S PROTEASOME REGULATORY SUBUNIT"/>
    <property type="match status" value="1"/>
</dbReference>
<dbReference type="InterPro" id="IPR003593">
    <property type="entry name" value="AAA+_ATPase"/>
</dbReference>
<evidence type="ECO:0000313" key="5">
    <source>
        <dbReference type="EMBL" id="TQL51858.1"/>
    </source>
</evidence>
<evidence type="ECO:0000313" key="6">
    <source>
        <dbReference type="Proteomes" id="UP000319516"/>
    </source>
</evidence>
<dbReference type="InterPro" id="IPR054472">
    <property type="entry name" value="WHD"/>
</dbReference>
<dbReference type="Pfam" id="PF22977">
    <property type="entry name" value="WHD"/>
    <property type="match status" value="1"/>
</dbReference>
<evidence type="ECO:0000256" key="2">
    <source>
        <dbReference type="ARBA" id="ARBA00022741"/>
    </source>
</evidence>
<dbReference type="InterPro" id="IPR003959">
    <property type="entry name" value="ATPase_AAA_core"/>
</dbReference>
<dbReference type="Gene3D" id="3.40.50.300">
    <property type="entry name" value="P-loop containing nucleotide triphosphate hydrolases"/>
    <property type="match status" value="1"/>
</dbReference>
<dbReference type="EMBL" id="VFOP01000001">
    <property type="protein sequence ID" value="TQL51858.1"/>
    <property type="molecule type" value="Genomic_DNA"/>
</dbReference>
<evidence type="ECO:0000256" key="3">
    <source>
        <dbReference type="ARBA" id="ARBA00022840"/>
    </source>
</evidence>
<dbReference type="SUPFAM" id="SSF52540">
    <property type="entry name" value="P-loop containing nucleoside triphosphate hydrolases"/>
    <property type="match status" value="1"/>
</dbReference>
<accession>A0A542YUU1</accession>
<keyword evidence="3" id="KW-0067">ATP-binding</keyword>
<reference evidence="5 6" key="1">
    <citation type="submission" date="2019-06" db="EMBL/GenBank/DDBJ databases">
        <title>Sequencing the genomes of 1000 actinobacteria strains.</title>
        <authorList>
            <person name="Klenk H.-P."/>
        </authorList>
    </citation>
    <scope>NUCLEOTIDE SEQUENCE [LARGE SCALE GENOMIC DNA]</scope>
    <source>
        <strain evidence="5 6">DSM 12335</strain>
    </source>
</reference>
<comment type="similarity">
    <text evidence="1">Belongs to the AAA ATPase family.</text>
</comment>
<protein>
    <submittedName>
        <fullName evidence="5">ATPase family protein associated with various cellular activities (AAA)</fullName>
    </submittedName>
</protein>
<dbReference type="OrthoDB" id="9802352at2"/>
<proteinExistence type="inferred from homology"/>
<dbReference type="AlphaFoldDB" id="A0A542YUU1"/>
<dbReference type="InterPro" id="IPR027417">
    <property type="entry name" value="P-loop_NTPase"/>
</dbReference>